<keyword evidence="2" id="KW-1133">Transmembrane helix</keyword>
<keyword evidence="4" id="KW-1185">Reference proteome</keyword>
<keyword evidence="2" id="KW-0472">Membrane</keyword>
<evidence type="ECO:0000256" key="1">
    <source>
        <dbReference type="SAM" id="MobiDB-lite"/>
    </source>
</evidence>
<dbReference type="AlphaFoldDB" id="A0A812WPQ2"/>
<dbReference type="OrthoDB" id="442560at2759"/>
<name>A0A812WPQ2_9DINO</name>
<keyword evidence="2" id="KW-0812">Transmembrane</keyword>
<feature type="non-terminal residue" evidence="3">
    <location>
        <position position="1"/>
    </location>
</feature>
<dbReference type="EMBL" id="CAJNJA010034726">
    <property type="protein sequence ID" value="CAE7697056.1"/>
    <property type="molecule type" value="Genomic_DNA"/>
</dbReference>
<evidence type="ECO:0000313" key="4">
    <source>
        <dbReference type="Proteomes" id="UP000601435"/>
    </source>
</evidence>
<organism evidence="3 4">
    <name type="scientific">Symbiodinium necroappetens</name>
    <dbReference type="NCBI Taxonomy" id="1628268"/>
    <lineage>
        <taxon>Eukaryota</taxon>
        <taxon>Sar</taxon>
        <taxon>Alveolata</taxon>
        <taxon>Dinophyceae</taxon>
        <taxon>Suessiales</taxon>
        <taxon>Symbiodiniaceae</taxon>
        <taxon>Symbiodinium</taxon>
    </lineage>
</organism>
<accession>A0A812WPQ2</accession>
<feature type="region of interest" description="Disordered" evidence="1">
    <location>
        <begin position="481"/>
        <end position="521"/>
    </location>
</feature>
<sequence>MVFSTPDHQGSLGTDGGWAFYLLDKVGVISFGRYWPVAGWTALATLVIGLLAALVWSLKACEKWVCCGCGCGRRGLRDGLQAVDPALRHLPVTPAPAAYATVTLVGPGSSTPVDTEYFQRQVRGRGTGRRPHDLVLRFPQGAVRMQPDWTHRTRIDRHGLWVKPGRILGVTARALRDHLERADQIHLCRTEGCTQPGEYHCKEFAAIDADSVIDLGLYVKFLPAVSVAALAEDLLRCPSSTRLEEVSLLILVSNMDPVELFGSRLHPFFGAGVKTHWFLFLGEVEGIAEDSRRTERAAVKIPALGLRVSLPWHCLGEPPLTDPSGRYPRTWLQEFLYSDPKELEERGVSIQVNQVVSHSWEWLKEWEGKEVRAKDTHLRPEQLRQLVKEPRLVLLPHDDRGWGGRVWYPPRPPPVSATTVPGCTTQEGGPPQEVDRRALHESFRDARSQRASIGEAIALVASAYNTGPEIVQMSVLGALESTRDEEKEASGPTSDPLAWPEVRPPLTGIQAPPPPLPPGLAQETSLVQTRAVPPENPLLAPGGGPPDPVARLFPTAGHDAQPGLVSAGGGALAIQQPSLGLGQGLVRKAGAAFGEQLGPGNPTLATDRIIHAIDGLRKAQEDKTGTKGQVSSIKEGEKLDAFLARGYGQLSIELCKGVYGKELFHSIKRAGLHAKHELGLIKWPVLITNRVALSIAGLWWGGTESFTLLAADCATARVEQIENWSPPTEHKLEARSKAPTTFLTWLRYAENSIKVFGSAYGLEHVQERTKFLQALREAHEEDENAFPFTYCVQLFEEMTAVWCEEIRESRRRLCAKLGTENPRLEDFKLIALSPSTTGQANFQFPRVWDLADPAGYYQRVVLPRQNKAMARLLNKQLHDHVTKERRPDHRKTAGPT</sequence>
<proteinExistence type="predicted"/>
<dbReference type="Proteomes" id="UP000601435">
    <property type="component" value="Unassembled WGS sequence"/>
</dbReference>
<evidence type="ECO:0000313" key="3">
    <source>
        <dbReference type="EMBL" id="CAE7697056.1"/>
    </source>
</evidence>
<reference evidence="3" key="1">
    <citation type="submission" date="2021-02" db="EMBL/GenBank/DDBJ databases">
        <authorList>
            <person name="Dougan E. K."/>
            <person name="Rhodes N."/>
            <person name="Thang M."/>
            <person name="Chan C."/>
        </authorList>
    </citation>
    <scope>NUCLEOTIDE SEQUENCE</scope>
</reference>
<comment type="caution">
    <text evidence="3">The sequence shown here is derived from an EMBL/GenBank/DDBJ whole genome shotgun (WGS) entry which is preliminary data.</text>
</comment>
<evidence type="ECO:0000256" key="2">
    <source>
        <dbReference type="SAM" id="Phobius"/>
    </source>
</evidence>
<gene>
    <name evidence="3" type="primary">LCP2</name>
    <name evidence="3" type="ORF">SNEC2469_LOCUS20092</name>
</gene>
<feature type="transmembrane region" description="Helical" evidence="2">
    <location>
        <begin position="37"/>
        <end position="58"/>
    </location>
</feature>
<protein>
    <submittedName>
        <fullName evidence="3">LCP2 protein</fullName>
    </submittedName>
</protein>